<evidence type="ECO:0000256" key="8">
    <source>
        <dbReference type="PROSITE-ProRule" id="PRU00091"/>
    </source>
</evidence>
<reference evidence="12 13" key="1">
    <citation type="submission" date="2020-02" db="EMBL/GenBank/DDBJ databases">
        <title>Esox lucius (northern pike) genome, fEsoLuc1, primary haplotype.</title>
        <authorList>
            <person name="Myers G."/>
            <person name="Karagic N."/>
            <person name="Meyer A."/>
            <person name="Pippel M."/>
            <person name="Reichard M."/>
            <person name="Winkler S."/>
            <person name="Tracey A."/>
            <person name="Sims Y."/>
            <person name="Howe K."/>
            <person name="Rhie A."/>
            <person name="Formenti G."/>
            <person name="Durbin R."/>
            <person name="Fedrigo O."/>
            <person name="Jarvis E.D."/>
        </authorList>
    </citation>
    <scope>NUCLEOTIDE SEQUENCE [LARGE SCALE GENOMIC DNA]</scope>
</reference>
<dbReference type="PROSITE" id="PS50082">
    <property type="entry name" value="WD_REPEATS_2"/>
    <property type="match status" value="3"/>
</dbReference>
<dbReference type="Pfam" id="PF00400">
    <property type="entry name" value="WD40"/>
    <property type="match status" value="4"/>
</dbReference>
<evidence type="ECO:0000313" key="12">
    <source>
        <dbReference type="Ensembl" id="ENSELUP00000082639.1"/>
    </source>
</evidence>
<keyword evidence="4" id="KW-0677">Repeat</keyword>
<evidence type="ECO:0000256" key="5">
    <source>
        <dbReference type="ARBA" id="ARBA00022753"/>
    </source>
</evidence>
<dbReference type="AlphaFoldDB" id="A0AAY5K0S4"/>
<name>A0AAY5K0S4_ESOLU</name>
<feature type="signal peptide" evidence="10">
    <location>
        <begin position="1"/>
        <end position="18"/>
    </location>
</feature>
<dbReference type="FunFam" id="3.30.40.10:FF:000105">
    <property type="entry name" value="WD repeat and FYVE domain-containing protein 2"/>
    <property type="match status" value="1"/>
</dbReference>
<dbReference type="InterPro" id="IPR000306">
    <property type="entry name" value="Znf_FYVE"/>
</dbReference>
<dbReference type="InterPro" id="IPR036322">
    <property type="entry name" value="WD40_repeat_dom_sf"/>
</dbReference>
<dbReference type="GO" id="GO:0008270">
    <property type="term" value="F:zinc ion binding"/>
    <property type="evidence" value="ECO:0007669"/>
    <property type="project" value="UniProtKB-KW"/>
</dbReference>
<evidence type="ECO:0000256" key="4">
    <source>
        <dbReference type="ARBA" id="ARBA00022737"/>
    </source>
</evidence>
<reference evidence="12" key="2">
    <citation type="submission" date="2025-08" db="UniProtKB">
        <authorList>
            <consortium name="Ensembl"/>
        </authorList>
    </citation>
    <scope>IDENTIFICATION</scope>
</reference>
<dbReference type="SUPFAM" id="SSF57903">
    <property type="entry name" value="FYVE/PHD zinc finger"/>
    <property type="match status" value="1"/>
</dbReference>
<feature type="repeat" description="WD" evidence="9">
    <location>
        <begin position="49"/>
        <end position="80"/>
    </location>
</feature>
<dbReference type="Gene3D" id="2.130.10.10">
    <property type="entry name" value="YVTN repeat-like/Quinoprotein amine dehydrogenase"/>
    <property type="match status" value="2"/>
</dbReference>
<dbReference type="PROSITE" id="PS50178">
    <property type="entry name" value="ZF_FYVE"/>
    <property type="match status" value="1"/>
</dbReference>
<evidence type="ECO:0000256" key="9">
    <source>
        <dbReference type="PROSITE-ProRule" id="PRU00221"/>
    </source>
</evidence>
<sequence>MCTLVITVILLNLFGCQLIVESREKENIAMAAEIHSRPQSSRPVLLNKIEGHSDAVNSAVLIPKEDGVITVSEDRTIRVWLKRDSGQYWPSIYHTVSSPCSCMSYHHDSRRIFIGQDNGAIVEFLMSEDFNKMNHVKTYPAHQNRVSDMVFSQESQWVVSTGHDKSVSWMCTQSGSMLGRHYFGSWASCLQYDNDTQHAFVGDYSGQITLLKLERNTYSTITTLKGHEGNIGALWWDPVQRLLFSGASDHSVIMWDIGGRKGQGCPLVLEVNHCFPLSFAACPSIQAPQWLDSDSCQKCEQPFFWNIKQMWDSKTIGLRQHHCRKCGMAVCGKCSSKRTTYPVMGFEFQVRVCDTCYDTVKEEDRTPLATFHEGKHNIAFMDMDPSRGLMVTCGSDRIVKIWDMTQVVGCSIATGFTPR</sequence>
<dbReference type="SMART" id="SM00064">
    <property type="entry name" value="FYVE"/>
    <property type="match status" value="1"/>
</dbReference>
<dbReference type="Ensembl" id="ENSELUT00000096886.1">
    <property type="protein sequence ID" value="ENSELUP00000082639.1"/>
    <property type="gene ID" value="ENSELUG00000045196.1"/>
</dbReference>
<dbReference type="PROSITE" id="PS50294">
    <property type="entry name" value="WD_REPEATS_REGION"/>
    <property type="match status" value="2"/>
</dbReference>
<keyword evidence="2 9" id="KW-0853">WD repeat</keyword>
<reference evidence="12" key="3">
    <citation type="submission" date="2025-09" db="UniProtKB">
        <authorList>
            <consortium name="Ensembl"/>
        </authorList>
    </citation>
    <scope>IDENTIFICATION</scope>
</reference>
<keyword evidence="7" id="KW-0862">Zinc</keyword>
<evidence type="ECO:0000256" key="6">
    <source>
        <dbReference type="ARBA" id="ARBA00022771"/>
    </source>
</evidence>
<evidence type="ECO:0000313" key="13">
    <source>
        <dbReference type="Proteomes" id="UP000265140"/>
    </source>
</evidence>
<keyword evidence="6 8" id="KW-0863">Zinc-finger</keyword>
<dbReference type="GeneTree" id="ENSGT00940000157731"/>
<dbReference type="FunFam" id="2.130.10.10:FF:000285">
    <property type="entry name" value="WD repeat and FYVE domain-containing protein 1"/>
    <property type="match status" value="1"/>
</dbReference>
<keyword evidence="3" id="KW-0479">Metal-binding</keyword>
<evidence type="ECO:0000256" key="3">
    <source>
        <dbReference type="ARBA" id="ARBA00022723"/>
    </source>
</evidence>
<dbReference type="InterPro" id="IPR013083">
    <property type="entry name" value="Znf_RING/FYVE/PHD"/>
</dbReference>
<dbReference type="InterPro" id="IPR019775">
    <property type="entry name" value="WD40_repeat_CS"/>
</dbReference>
<dbReference type="SMART" id="SM00320">
    <property type="entry name" value="WD40"/>
    <property type="match status" value="5"/>
</dbReference>
<feature type="domain" description="FYVE-type" evidence="11">
    <location>
        <begin position="290"/>
        <end position="361"/>
    </location>
</feature>
<keyword evidence="5" id="KW-0967">Endosome</keyword>
<feature type="repeat" description="WD" evidence="9">
    <location>
        <begin position="224"/>
        <end position="257"/>
    </location>
</feature>
<comment type="subcellular location">
    <subcellularLocation>
        <location evidence="1">Early endosome</location>
    </subcellularLocation>
</comment>
<dbReference type="Proteomes" id="UP000265140">
    <property type="component" value="Chromosome 1"/>
</dbReference>
<evidence type="ECO:0000259" key="11">
    <source>
        <dbReference type="PROSITE" id="PS50178"/>
    </source>
</evidence>
<evidence type="ECO:0000256" key="10">
    <source>
        <dbReference type="SAM" id="SignalP"/>
    </source>
</evidence>
<feature type="repeat" description="WD" evidence="9">
    <location>
        <begin position="371"/>
        <end position="404"/>
    </location>
</feature>
<dbReference type="PANTHER" id="PTHR46189:SF2">
    <property type="entry name" value="WD REPEAT AND FYVE DOMAIN-CONTAINING PROTEIN 1"/>
    <property type="match status" value="1"/>
</dbReference>
<evidence type="ECO:0000256" key="2">
    <source>
        <dbReference type="ARBA" id="ARBA00022574"/>
    </source>
</evidence>
<evidence type="ECO:0000256" key="7">
    <source>
        <dbReference type="ARBA" id="ARBA00022833"/>
    </source>
</evidence>
<feature type="chain" id="PRO_5044240178" evidence="10">
    <location>
        <begin position="19"/>
        <end position="419"/>
    </location>
</feature>
<dbReference type="GO" id="GO:0034145">
    <property type="term" value="P:positive regulation of toll-like receptor 4 signaling pathway"/>
    <property type="evidence" value="ECO:0007669"/>
    <property type="project" value="TreeGrafter"/>
</dbReference>
<dbReference type="Gene3D" id="3.30.40.10">
    <property type="entry name" value="Zinc/RING finger domain, C3HC4 (zinc finger)"/>
    <property type="match status" value="1"/>
</dbReference>
<dbReference type="InterPro" id="IPR015943">
    <property type="entry name" value="WD40/YVTN_repeat-like_dom_sf"/>
</dbReference>
<dbReference type="PRINTS" id="PR00320">
    <property type="entry name" value="GPROTEINBRPT"/>
</dbReference>
<dbReference type="InterPro" id="IPR011011">
    <property type="entry name" value="Znf_FYVE_PHD"/>
</dbReference>
<accession>A0AAY5K0S4</accession>
<dbReference type="PANTHER" id="PTHR46189">
    <property type="entry name" value="LD41958P"/>
    <property type="match status" value="1"/>
</dbReference>
<keyword evidence="13" id="KW-1185">Reference proteome</keyword>
<organism evidence="12 13">
    <name type="scientific">Esox lucius</name>
    <name type="common">Northern pike</name>
    <dbReference type="NCBI Taxonomy" id="8010"/>
    <lineage>
        <taxon>Eukaryota</taxon>
        <taxon>Metazoa</taxon>
        <taxon>Chordata</taxon>
        <taxon>Craniata</taxon>
        <taxon>Vertebrata</taxon>
        <taxon>Euteleostomi</taxon>
        <taxon>Actinopterygii</taxon>
        <taxon>Neopterygii</taxon>
        <taxon>Teleostei</taxon>
        <taxon>Protacanthopterygii</taxon>
        <taxon>Esociformes</taxon>
        <taxon>Esocidae</taxon>
        <taxon>Esox</taxon>
    </lineage>
</organism>
<dbReference type="PROSITE" id="PS00678">
    <property type="entry name" value="WD_REPEATS_1"/>
    <property type="match status" value="2"/>
</dbReference>
<dbReference type="InterPro" id="IPR017455">
    <property type="entry name" value="Znf_FYVE-rel"/>
</dbReference>
<dbReference type="Pfam" id="PF01363">
    <property type="entry name" value="FYVE"/>
    <property type="match status" value="1"/>
</dbReference>
<dbReference type="SUPFAM" id="SSF50978">
    <property type="entry name" value="WD40 repeat-like"/>
    <property type="match status" value="1"/>
</dbReference>
<dbReference type="InterPro" id="IPR020472">
    <property type="entry name" value="WD40_PAC1"/>
</dbReference>
<dbReference type="GO" id="GO:0005769">
    <property type="term" value="C:early endosome"/>
    <property type="evidence" value="ECO:0007669"/>
    <property type="project" value="UniProtKB-SubCell"/>
</dbReference>
<evidence type="ECO:0000256" key="1">
    <source>
        <dbReference type="ARBA" id="ARBA00004412"/>
    </source>
</evidence>
<proteinExistence type="predicted"/>
<dbReference type="InterPro" id="IPR001680">
    <property type="entry name" value="WD40_rpt"/>
</dbReference>
<dbReference type="GO" id="GO:0034141">
    <property type="term" value="P:positive regulation of toll-like receptor 3 signaling pathway"/>
    <property type="evidence" value="ECO:0007669"/>
    <property type="project" value="TreeGrafter"/>
</dbReference>
<dbReference type="InterPro" id="IPR042234">
    <property type="entry name" value="WDFY1/WDFY2"/>
</dbReference>
<keyword evidence="10" id="KW-0732">Signal</keyword>
<protein>
    <submittedName>
        <fullName evidence="12">WD repeat and FYVE domain containing 1</fullName>
    </submittedName>
</protein>